<dbReference type="InterPro" id="IPR006059">
    <property type="entry name" value="SBP"/>
</dbReference>
<dbReference type="Proteomes" id="UP000253034">
    <property type="component" value="Unassembled WGS sequence"/>
</dbReference>
<dbReference type="RefSeq" id="WP_114297963.1">
    <property type="nucleotide sequence ID" value="NZ_QPJT01000012.1"/>
</dbReference>
<evidence type="ECO:0000313" key="8">
    <source>
        <dbReference type="Proteomes" id="UP000253034"/>
    </source>
</evidence>
<evidence type="ECO:0000313" key="7">
    <source>
        <dbReference type="EMBL" id="RCX16032.1"/>
    </source>
</evidence>
<comment type="caution">
    <text evidence="7">The sequence shown here is derived from an EMBL/GenBank/DDBJ whole genome shotgun (WGS) entry which is preliminary data.</text>
</comment>
<accession>A0A369B342</accession>
<evidence type="ECO:0000256" key="6">
    <source>
        <dbReference type="SAM" id="SignalP"/>
    </source>
</evidence>
<dbReference type="OrthoDB" id="362670at2"/>
<organism evidence="7 8">
    <name type="scientific">Anaerobacterium chartisolvens</name>
    <dbReference type="NCBI Taxonomy" id="1297424"/>
    <lineage>
        <taxon>Bacteria</taxon>
        <taxon>Bacillati</taxon>
        <taxon>Bacillota</taxon>
        <taxon>Clostridia</taxon>
        <taxon>Eubacteriales</taxon>
        <taxon>Oscillospiraceae</taxon>
        <taxon>Anaerobacterium</taxon>
    </lineage>
</organism>
<evidence type="ECO:0000256" key="5">
    <source>
        <dbReference type="ARBA" id="ARBA00023288"/>
    </source>
</evidence>
<feature type="chain" id="PRO_5039685357" evidence="6">
    <location>
        <begin position="24"/>
        <end position="461"/>
    </location>
</feature>
<dbReference type="Pfam" id="PF01547">
    <property type="entry name" value="SBP_bac_1"/>
    <property type="match status" value="1"/>
</dbReference>
<evidence type="ECO:0000256" key="3">
    <source>
        <dbReference type="ARBA" id="ARBA00023136"/>
    </source>
</evidence>
<evidence type="ECO:0000256" key="2">
    <source>
        <dbReference type="ARBA" id="ARBA00022729"/>
    </source>
</evidence>
<dbReference type="PANTHER" id="PTHR43649:SF33">
    <property type="entry name" value="POLYGALACTURONAN_RHAMNOGALACTURONAN-BINDING PROTEIN YTCQ"/>
    <property type="match status" value="1"/>
</dbReference>
<keyword evidence="3" id="KW-0472">Membrane</keyword>
<keyword evidence="2 6" id="KW-0732">Signal</keyword>
<keyword evidence="1" id="KW-1003">Cell membrane</keyword>
<keyword evidence="4" id="KW-0564">Palmitate</keyword>
<gene>
    <name evidence="7" type="ORF">DFR58_11213</name>
</gene>
<feature type="signal peptide" evidence="6">
    <location>
        <begin position="1"/>
        <end position="23"/>
    </location>
</feature>
<evidence type="ECO:0000256" key="4">
    <source>
        <dbReference type="ARBA" id="ARBA00023139"/>
    </source>
</evidence>
<keyword evidence="5" id="KW-0449">Lipoprotein</keyword>
<dbReference type="PANTHER" id="PTHR43649">
    <property type="entry name" value="ARABINOSE-BINDING PROTEIN-RELATED"/>
    <property type="match status" value="1"/>
</dbReference>
<dbReference type="SUPFAM" id="SSF53850">
    <property type="entry name" value="Periplasmic binding protein-like II"/>
    <property type="match status" value="1"/>
</dbReference>
<sequence>MKIRSFVCILLLAIMFFSSLTGCAPYGIAFFNNAPNQGDKYFSKSDIKIVLNYYTWIAAEKDNPIFKQFSDLNPNIEIKVNLLPDSPSNIQARLDILALGGGEMDIWPFDGAQLTEIKRGLVKKIDEFIERDGIDMEKWFGASAASVYFNGSYYGLPYRSSVPMVFYNKDMFDEAGVPYPTDEWTYDDLYRIAGRVTKGGNNIGDRKVFGFMQNWFLIAGGRPGSSTIPFYGPDGLSCFSSQPYWEKTLSLRKKMQDEGIEMPYEYVRSRDTTSSIEFLSGRTAMTYGASWAIRDMKDKKSFPVPINVGCVLPPIIDKSAENIPQISVVESMLGIPETSKYPEEAWRFIKFYIENGSESIAKNGDVPLYLPAYSDSLIETFIEGSGLTFEDGKKFFPDKYRYDFIPRGTASSEYVDIIRKESEKYLTEQQTLEQAMENIKIKADKAIVKEKNFLKYKTTDS</sequence>
<keyword evidence="8" id="KW-1185">Reference proteome</keyword>
<dbReference type="PROSITE" id="PS51257">
    <property type="entry name" value="PROKAR_LIPOPROTEIN"/>
    <property type="match status" value="1"/>
</dbReference>
<protein>
    <submittedName>
        <fullName evidence="7">ABC-type glycerol-3-phosphate transport system substrate-binding protein</fullName>
    </submittedName>
</protein>
<evidence type="ECO:0000256" key="1">
    <source>
        <dbReference type="ARBA" id="ARBA00022475"/>
    </source>
</evidence>
<dbReference type="AlphaFoldDB" id="A0A369B342"/>
<name>A0A369B342_9FIRM</name>
<reference evidence="7 8" key="1">
    <citation type="submission" date="2018-07" db="EMBL/GenBank/DDBJ databases">
        <title>Genomic Encyclopedia of Type Strains, Phase IV (KMG-IV): sequencing the most valuable type-strain genomes for metagenomic binning, comparative biology and taxonomic classification.</title>
        <authorList>
            <person name="Goeker M."/>
        </authorList>
    </citation>
    <scope>NUCLEOTIDE SEQUENCE [LARGE SCALE GENOMIC DNA]</scope>
    <source>
        <strain evidence="7 8">DSM 27016</strain>
    </source>
</reference>
<dbReference type="InterPro" id="IPR050490">
    <property type="entry name" value="Bact_solute-bd_prot1"/>
</dbReference>
<dbReference type="EMBL" id="QPJT01000012">
    <property type="protein sequence ID" value="RCX16032.1"/>
    <property type="molecule type" value="Genomic_DNA"/>
</dbReference>
<proteinExistence type="predicted"/>
<dbReference type="Gene3D" id="3.40.190.10">
    <property type="entry name" value="Periplasmic binding protein-like II"/>
    <property type="match status" value="1"/>
</dbReference>